<dbReference type="RefSeq" id="WP_169835433.1">
    <property type="nucleotide sequence ID" value="NZ_CP019699.1"/>
</dbReference>
<dbReference type="Proteomes" id="UP000188603">
    <property type="component" value="Chromosome"/>
</dbReference>
<gene>
    <name evidence="2" type="ORF">B0W44_05605</name>
</gene>
<dbReference type="KEGG" id="ntr:B0W44_05605"/>
<accession>A0A1U9K5K9</accession>
<reference evidence="2 3" key="1">
    <citation type="journal article" date="2015" name="Int. J. Syst. Evol. Microbiol.">
        <title>Novibacillus thermophilus gen. nov., sp. nov., a Gram-staining-negative and moderately thermophilic member of the family Thermoactinomycetaceae.</title>
        <authorList>
            <person name="Yang G."/>
            <person name="Chen J."/>
            <person name="Zhou S."/>
        </authorList>
    </citation>
    <scope>NUCLEOTIDE SEQUENCE [LARGE SCALE GENOMIC DNA]</scope>
    <source>
        <strain evidence="2 3">SG-1</strain>
    </source>
</reference>
<dbReference type="STRING" id="1471761.B0W44_05605"/>
<dbReference type="Pfam" id="PF12438">
    <property type="entry name" value="DUF3679"/>
    <property type="match status" value="1"/>
</dbReference>
<evidence type="ECO:0008006" key="4">
    <source>
        <dbReference type="Google" id="ProtNLM"/>
    </source>
</evidence>
<dbReference type="EMBL" id="CP019699">
    <property type="protein sequence ID" value="AQS55335.1"/>
    <property type="molecule type" value="Genomic_DNA"/>
</dbReference>
<protein>
    <recommendedName>
        <fullName evidence="4">DUF3679 domain-containing protein</fullName>
    </recommendedName>
</protein>
<dbReference type="AlphaFoldDB" id="A0A1U9K5K9"/>
<feature type="transmembrane region" description="Helical" evidence="1">
    <location>
        <begin position="14"/>
        <end position="33"/>
    </location>
</feature>
<evidence type="ECO:0000313" key="2">
    <source>
        <dbReference type="EMBL" id="AQS55335.1"/>
    </source>
</evidence>
<keyword evidence="1" id="KW-0472">Membrane</keyword>
<evidence type="ECO:0000256" key="1">
    <source>
        <dbReference type="SAM" id="Phobius"/>
    </source>
</evidence>
<organism evidence="2 3">
    <name type="scientific">Novibacillus thermophilus</name>
    <dbReference type="NCBI Taxonomy" id="1471761"/>
    <lineage>
        <taxon>Bacteria</taxon>
        <taxon>Bacillati</taxon>
        <taxon>Bacillota</taxon>
        <taxon>Bacilli</taxon>
        <taxon>Bacillales</taxon>
        <taxon>Thermoactinomycetaceae</taxon>
        <taxon>Novibacillus</taxon>
    </lineage>
</organism>
<name>A0A1U9K5K9_9BACL</name>
<proteinExistence type="predicted"/>
<keyword evidence="1" id="KW-1133">Transmembrane helix</keyword>
<keyword evidence="3" id="KW-1185">Reference proteome</keyword>
<evidence type="ECO:0000313" key="3">
    <source>
        <dbReference type="Proteomes" id="UP000188603"/>
    </source>
</evidence>
<keyword evidence="1" id="KW-0812">Transmembrane</keyword>
<sequence>MNEKFNGRKDVMRWMIQLSILCLALLIGVFIGIDRAEHNMQEIQGAEGAGKVFEVSIPEEGTMEISVLGEEYETVQPISEERVEESKNVLAHLGNKAGEALEWGARKILERISEIVDKLTS</sequence>
<dbReference type="InterPro" id="IPR020534">
    <property type="entry name" value="Uncharacterised_YqxA"/>
</dbReference>